<dbReference type="SUPFAM" id="SSF50998">
    <property type="entry name" value="Quinoprotein alcohol dehydrogenase-like"/>
    <property type="match status" value="1"/>
</dbReference>
<dbReference type="InterPro" id="IPR011047">
    <property type="entry name" value="Quinoprotein_ADH-like_sf"/>
</dbReference>
<protein>
    <recommendedName>
        <fullName evidence="5">PQQ-binding-like beta-propeller repeat protein</fullName>
    </recommendedName>
</protein>
<dbReference type="InterPro" id="IPR015943">
    <property type="entry name" value="WD40/YVTN_repeat-like_dom_sf"/>
</dbReference>
<accession>A0A4R4SN90</accession>
<gene>
    <name evidence="3" type="ORF">E1283_30720</name>
</gene>
<sequence>MKDDMRWRPAALAFAVAGSLVLAACGGSEDSDSGGDGDGGGESQDGALTTRWEGEPAAYDDSGLVTMALWATDTTVTEITNDTVRSIDAASGETRWELTPPSGAGEVCAIAPELNDQGVGALVYSVGDSDTCTLLSVVDTTAATGEPLFTQDVTPEDGLSSFVGVSVTGDTVTVTPGGTDLFRYSVAGDELPAPEMPDAAECQDRVNWTVGGDYLVGDVQCDIMTEVYQLTAFDAAEGTELWTLPERPEEWDGVAEIVPGDLLTVRTSTVEDRLLTFDEAGEVLSEVLEVQDGSEVELTLYGPNYSTIRGSLLHAAGGLGDSSERVGIDLNTGAVAWQQTFPESTTIGGDAERTMVVYQDEEYVLRAASLSPEDGAPTELGALPDFEGEPYTSPEALVARGDTLYVLFMLSDTVTGETTATTAAYQLSE</sequence>
<keyword evidence="4" id="KW-1185">Reference proteome</keyword>
<proteinExistence type="predicted"/>
<dbReference type="AlphaFoldDB" id="A0A4R4SN90"/>
<feature type="region of interest" description="Disordered" evidence="1">
    <location>
        <begin position="28"/>
        <end position="48"/>
    </location>
</feature>
<evidence type="ECO:0000256" key="1">
    <source>
        <dbReference type="SAM" id="MobiDB-lite"/>
    </source>
</evidence>
<dbReference type="Gene3D" id="2.130.10.10">
    <property type="entry name" value="YVTN repeat-like/Quinoprotein amine dehydrogenase"/>
    <property type="match status" value="1"/>
</dbReference>
<evidence type="ECO:0000256" key="2">
    <source>
        <dbReference type="SAM" id="SignalP"/>
    </source>
</evidence>
<keyword evidence="2" id="KW-0732">Signal</keyword>
<dbReference type="RefSeq" id="WP_132821452.1">
    <property type="nucleotide sequence ID" value="NZ_SMKI01000488.1"/>
</dbReference>
<feature type="chain" id="PRO_5039222838" description="PQQ-binding-like beta-propeller repeat protein" evidence="2">
    <location>
        <begin position="24"/>
        <end position="429"/>
    </location>
</feature>
<comment type="caution">
    <text evidence="3">The sequence shown here is derived from an EMBL/GenBank/DDBJ whole genome shotgun (WGS) entry which is preliminary data.</text>
</comment>
<name>A0A4R4SN90_9ACTN</name>
<evidence type="ECO:0000313" key="4">
    <source>
        <dbReference type="Proteomes" id="UP000295345"/>
    </source>
</evidence>
<dbReference type="PROSITE" id="PS51257">
    <property type="entry name" value="PROKAR_LIPOPROTEIN"/>
    <property type="match status" value="1"/>
</dbReference>
<feature type="signal peptide" evidence="2">
    <location>
        <begin position="1"/>
        <end position="23"/>
    </location>
</feature>
<organism evidence="3 4">
    <name type="scientific">Streptomyces hainanensis</name>
    <dbReference type="NCBI Taxonomy" id="402648"/>
    <lineage>
        <taxon>Bacteria</taxon>
        <taxon>Bacillati</taxon>
        <taxon>Actinomycetota</taxon>
        <taxon>Actinomycetes</taxon>
        <taxon>Kitasatosporales</taxon>
        <taxon>Streptomycetaceae</taxon>
        <taxon>Streptomyces</taxon>
    </lineage>
</organism>
<dbReference type="OrthoDB" id="4019831at2"/>
<dbReference type="Proteomes" id="UP000295345">
    <property type="component" value="Unassembled WGS sequence"/>
</dbReference>
<evidence type="ECO:0008006" key="5">
    <source>
        <dbReference type="Google" id="ProtNLM"/>
    </source>
</evidence>
<evidence type="ECO:0000313" key="3">
    <source>
        <dbReference type="EMBL" id="TDC65287.1"/>
    </source>
</evidence>
<reference evidence="3 4" key="1">
    <citation type="submission" date="2019-03" db="EMBL/GenBank/DDBJ databases">
        <title>Draft genome sequences of novel Actinobacteria.</title>
        <authorList>
            <person name="Sahin N."/>
            <person name="Ay H."/>
            <person name="Saygin H."/>
        </authorList>
    </citation>
    <scope>NUCLEOTIDE SEQUENCE [LARGE SCALE GENOMIC DNA]</scope>
    <source>
        <strain evidence="3 4">DSM 41900</strain>
    </source>
</reference>
<dbReference type="EMBL" id="SMKI01000488">
    <property type="protein sequence ID" value="TDC65287.1"/>
    <property type="molecule type" value="Genomic_DNA"/>
</dbReference>